<sequence>MTSDTESSNRPLRADAERNRARIVEAARVVFADHGIAASLDDVARAAGVGIGTLYRRFPTKDSLLSAVFDQVVAEITDTIDSCAADPDPWAGLVRLVTSVLERQSGDRGVVEICTRADFGQLDRIAAHYVPAVDGLVARAKAAGAVRADITGTDISPMIVMLSAVSTATRSADPDLWRRYLDLLFDGIRAPGTGELHPNRVSHNGLMAAISSARP</sequence>
<dbReference type="EMBL" id="FOGI01000003">
    <property type="protein sequence ID" value="SER47190.1"/>
    <property type="molecule type" value="Genomic_DNA"/>
</dbReference>
<dbReference type="Pfam" id="PF00440">
    <property type="entry name" value="TetR_N"/>
    <property type="match status" value="1"/>
</dbReference>
<reference evidence="7" key="1">
    <citation type="submission" date="2016-10" db="EMBL/GenBank/DDBJ databases">
        <authorList>
            <person name="Varghese N."/>
            <person name="Submissions S."/>
        </authorList>
    </citation>
    <scope>NUCLEOTIDE SEQUENCE [LARGE SCALE GENOMIC DNA]</scope>
    <source>
        <strain evidence="7">DSM 44260</strain>
    </source>
</reference>
<dbReference type="GO" id="GO:0003700">
    <property type="term" value="F:DNA-binding transcription factor activity"/>
    <property type="evidence" value="ECO:0007669"/>
    <property type="project" value="TreeGrafter"/>
</dbReference>
<dbReference type="PROSITE" id="PS01081">
    <property type="entry name" value="HTH_TETR_1"/>
    <property type="match status" value="1"/>
</dbReference>
<organism evidence="6 7">
    <name type="scientific">Actinokineospora terrae</name>
    <dbReference type="NCBI Taxonomy" id="155974"/>
    <lineage>
        <taxon>Bacteria</taxon>
        <taxon>Bacillati</taxon>
        <taxon>Actinomycetota</taxon>
        <taxon>Actinomycetes</taxon>
        <taxon>Pseudonocardiales</taxon>
        <taxon>Pseudonocardiaceae</taxon>
        <taxon>Actinokineospora</taxon>
    </lineage>
</organism>
<gene>
    <name evidence="6" type="ORF">SAMN04487818_103441</name>
</gene>
<feature type="domain" description="HTH tetR-type" evidence="5">
    <location>
        <begin position="17"/>
        <end position="76"/>
    </location>
</feature>
<keyword evidence="3" id="KW-0804">Transcription</keyword>
<dbReference type="InterPro" id="IPR023772">
    <property type="entry name" value="DNA-bd_HTH_TetR-type_CS"/>
</dbReference>
<name>A0A1H9PGH0_9PSEU</name>
<evidence type="ECO:0000256" key="1">
    <source>
        <dbReference type="ARBA" id="ARBA00023015"/>
    </source>
</evidence>
<dbReference type="InterPro" id="IPR036271">
    <property type="entry name" value="Tet_transcr_reg_TetR-rel_C_sf"/>
</dbReference>
<dbReference type="PANTHER" id="PTHR30055:SF234">
    <property type="entry name" value="HTH-TYPE TRANSCRIPTIONAL REGULATOR BETI"/>
    <property type="match status" value="1"/>
</dbReference>
<dbReference type="InterPro" id="IPR050109">
    <property type="entry name" value="HTH-type_TetR-like_transc_reg"/>
</dbReference>
<dbReference type="PANTHER" id="PTHR30055">
    <property type="entry name" value="HTH-TYPE TRANSCRIPTIONAL REGULATOR RUTR"/>
    <property type="match status" value="1"/>
</dbReference>
<evidence type="ECO:0000256" key="4">
    <source>
        <dbReference type="PROSITE-ProRule" id="PRU00335"/>
    </source>
</evidence>
<dbReference type="SUPFAM" id="SSF46689">
    <property type="entry name" value="Homeodomain-like"/>
    <property type="match status" value="1"/>
</dbReference>
<dbReference type="InterPro" id="IPR049445">
    <property type="entry name" value="TetR_SbtR-like_C"/>
</dbReference>
<accession>A0A1H9PGH0</accession>
<dbReference type="PROSITE" id="PS50977">
    <property type="entry name" value="HTH_TETR_2"/>
    <property type="match status" value="1"/>
</dbReference>
<evidence type="ECO:0000256" key="3">
    <source>
        <dbReference type="ARBA" id="ARBA00023163"/>
    </source>
</evidence>
<keyword evidence="2 4" id="KW-0238">DNA-binding</keyword>
<dbReference type="AlphaFoldDB" id="A0A1H9PGH0"/>
<dbReference type="Proteomes" id="UP000199051">
    <property type="component" value="Unassembled WGS sequence"/>
</dbReference>
<evidence type="ECO:0000256" key="2">
    <source>
        <dbReference type="ARBA" id="ARBA00023125"/>
    </source>
</evidence>
<feature type="DNA-binding region" description="H-T-H motif" evidence="4">
    <location>
        <begin position="39"/>
        <end position="58"/>
    </location>
</feature>
<dbReference type="InterPro" id="IPR009057">
    <property type="entry name" value="Homeodomain-like_sf"/>
</dbReference>
<dbReference type="InterPro" id="IPR001647">
    <property type="entry name" value="HTH_TetR"/>
</dbReference>
<protein>
    <submittedName>
        <fullName evidence="6">Transcriptional regulator, TetR family</fullName>
    </submittedName>
</protein>
<keyword evidence="1" id="KW-0805">Transcription regulation</keyword>
<proteinExistence type="predicted"/>
<dbReference type="Gene3D" id="1.10.357.10">
    <property type="entry name" value="Tetracycline Repressor, domain 2"/>
    <property type="match status" value="1"/>
</dbReference>
<evidence type="ECO:0000259" key="5">
    <source>
        <dbReference type="PROSITE" id="PS50977"/>
    </source>
</evidence>
<evidence type="ECO:0000313" key="7">
    <source>
        <dbReference type="Proteomes" id="UP000199051"/>
    </source>
</evidence>
<evidence type="ECO:0000313" key="6">
    <source>
        <dbReference type="EMBL" id="SER47190.1"/>
    </source>
</evidence>
<dbReference type="PRINTS" id="PR00455">
    <property type="entry name" value="HTHTETR"/>
</dbReference>
<keyword evidence="7" id="KW-1185">Reference proteome</keyword>
<dbReference type="GO" id="GO:0000976">
    <property type="term" value="F:transcription cis-regulatory region binding"/>
    <property type="evidence" value="ECO:0007669"/>
    <property type="project" value="TreeGrafter"/>
</dbReference>
<dbReference type="RefSeq" id="WP_092775991.1">
    <property type="nucleotide sequence ID" value="NZ_FOGI01000003.1"/>
</dbReference>
<dbReference type="Pfam" id="PF21597">
    <property type="entry name" value="TetR_C_43"/>
    <property type="match status" value="1"/>
</dbReference>
<dbReference type="SUPFAM" id="SSF48498">
    <property type="entry name" value="Tetracyclin repressor-like, C-terminal domain"/>
    <property type="match status" value="1"/>
</dbReference>